<keyword evidence="2" id="KW-1185">Reference proteome</keyword>
<dbReference type="EMBL" id="OZ034816">
    <property type="protein sequence ID" value="CAL1378218.1"/>
    <property type="molecule type" value="Genomic_DNA"/>
</dbReference>
<name>A0AAV2DXT2_9ROSI</name>
<organism evidence="1 2">
    <name type="scientific">Linum trigynum</name>
    <dbReference type="NCBI Taxonomy" id="586398"/>
    <lineage>
        <taxon>Eukaryota</taxon>
        <taxon>Viridiplantae</taxon>
        <taxon>Streptophyta</taxon>
        <taxon>Embryophyta</taxon>
        <taxon>Tracheophyta</taxon>
        <taxon>Spermatophyta</taxon>
        <taxon>Magnoliopsida</taxon>
        <taxon>eudicotyledons</taxon>
        <taxon>Gunneridae</taxon>
        <taxon>Pentapetalae</taxon>
        <taxon>rosids</taxon>
        <taxon>fabids</taxon>
        <taxon>Malpighiales</taxon>
        <taxon>Linaceae</taxon>
        <taxon>Linum</taxon>
    </lineage>
</organism>
<evidence type="ECO:0000313" key="2">
    <source>
        <dbReference type="Proteomes" id="UP001497516"/>
    </source>
</evidence>
<accession>A0AAV2DXT2</accession>
<gene>
    <name evidence="1" type="ORF">LTRI10_LOCUS19817</name>
</gene>
<sequence length="120" mass="13484">MTKTDPPRWRIEDWEAGRPRWSVGGEASVPRWSRTRRGGIHISEVADLAITSGESDDDLKFGVVFPAALYLGEEEREVTAEKMLARPILVSPSEVLEEEDESSGLSSPFPDPRLRLFLVF</sequence>
<dbReference type="AlphaFoldDB" id="A0AAV2DXT2"/>
<reference evidence="1 2" key="1">
    <citation type="submission" date="2024-04" db="EMBL/GenBank/DDBJ databases">
        <authorList>
            <person name="Fracassetti M."/>
        </authorList>
    </citation>
    <scope>NUCLEOTIDE SEQUENCE [LARGE SCALE GENOMIC DNA]</scope>
</reference>
<evidence type="ECO:0000313" key="1">
    <source>
        <dbReference type="EMBL" id="CAL1378218.1"/>
    </source>
</evidence>
<dbReference type="Proteomes" id="UP001497516">
    <property type="component" value="Chromosome 3"/>
</dbReference>
<proteinExistence type="predicted"/>
<protein>
    <submittedName>
        <fullName evidence="1">Uncharacterized protein</fullName>
    </submittedName>
</protein>